<evidence type="ECO:0000313" key="2">
    <source>
        <dbReference type="Proteomes" id="UP000256708"/>
    </source>
</evidence>
<gene>
    <name evidence="1" type="ORF">DXT99_25400</name>
</gene>
<keyword evidence="2" id="KW-1185">Reference proteome</keyword>
<accession>A0A3D8L0S7</accession>
<dbReference type="EMBL" id="QRGR01000048">
    <property type="protein sequence ID" value="RDV11058.1"/>
    <property type="molecule type" value="Genomic_DNA"/>
</dbReference>
<comment type="caution">
    <text evidence="1">The sequence shown here is derived from an EMBL/GenBank/DDBJ whole genome shotgun (WGS) entry which is preliminary data.</text>
</comment>
<protein>
    <submittedName>
        <fullName evidence="1">DUF4844 domain-containing protein</fullName>
    </submittedName>
</protein>
<dbReference type="InterPro" id="IPR032301">
    <property type="entry name" value="DUF4844"/>
</dbReference>
<dbReference type="Gene3D" id="1.20.1480.40">
    <property type="entry name" value="Uncharacterised protein PF16133, DUF4844"/>
    <property type="match status" value="1"/>
</dbReference>
<organism evidence="1 2">
    <name type="scientific">Pontibacter diazotrophicus</name>
    <dbReference type="NCBI Taxonomy" id="1400979"/>
    <lineage>
        <taxon>Bacteria</taxon>
        <taxon>Pseudomonadati</taxon>
        <taxon>Bacteroidota</taxon>
        <taxon>Cytophagia</taxon>
        <taxon>Cytophagales</taxon>
        <taxon>Hymenobacteraceae</taxon>
        <taxon>Pontibacter</taxon>
    </lineage>
</organism>
<dbReference type="Proteomes" id="UP000256708">
    <property type="component" value="Unassembled WGS sequence"/>
</dbReference>
<evidence type="ECO:0000313" key="1">
    <source>
        <dbReference type="EMBL" id="RDV11058.1"/>
    </source>
</evidence>
<name>A0A3D8L0S7_9BACT</name>
<dbReference type="InterPro" id="IPR038360">
    <property type="entry name" value="DUF4844_sf"/>
</dbReference>
<reference evidence="2" key="1">
    <citation type="submission" date="2018-08" db="EMBL/GenBank/DDBJ databases">
        <authorList>
            <person name="Liu Z.-W."/>
            <person name="Du Z.-J."/>
        </authorList>
    </citation>
    <scope>NUCLEOTIDE SEQUENCE [LARGE SCALE GENOMIC DNA]</scope>
    <source>
        <strain evidence="2">H4X</strain>
    </source>
</reference>
<sequence>MLSIETISSLKALLKKYKFSNEEWEKRGLNPSSTELSIYLDSALNSCLESLIHVIEKSSSEKSIKRALKAGIQSIDKSALDTEEKEFVADYFYQISQTVGVDFKNELNSWLYGSFLTTLMKLKEMVNPERIVETLSQDCTKCETPLETFILKKEEGIPDYEWEIVQCNNCGEYNLLEKGPNIKMSRKGNYEYVEHIRKDEFTFEQAKTRLEQIRYFRKK</sequence>
<proteinExistence type="predicted"/>
<dbReference type="AlphaFoldDB" id="A0A3D8L0S7"/>
<dbReference type="OrthoDB" id="893129at2"/>
<dbReference type="Pfam" id="PF16133">
    <property type="entry name" value="DUF4844"/>
    <property type="match status" value="1"/>
</dbReference>